<dbReference type="RefSeq" id="WP_015218091.1">
    <property type="nucleotide sequence ID" value="NC_019776.1"/>
</dbReference>
<keyword evidence="3" id="KW-1185">Reference proteome</keyword>
<feature type="chain" id="PRO_5003938532" evidence="1">
    <location>
        <begin position="24"/>
        <end position="148"/>
    </location>
</feature>
<dbReference type="HOGENOM" id="CLU_1755807_0_0_3"/>
<sequence length="148" mass="14790" precursor="true">MKKTLLALGVAGLGSLLATPAFAQTYSSGSSTIVLMNGASQSVGAEVSLPSGTYFTGGFANELATPAQVDGAVVVTPALEDETEFLAVNEQAFAELVVDPGLPDSIGNLAGFVPSSFTQAAADALVNAADLQEQVSIIRAGAGVDGLE</sequence>
<dbReference type="EMBL" id="CP003947">
    <property type="protein sequence ID" value="AFZ52359.1"/>
    <property type="molecule type" value="Genomic_DNA"/>
</dbReference>
<gene>
    <name evidence="2" type="ordered locus">Cyan10605_0203</name>
</gene>
<proteinExistence type="predicted"/>
<evidence type="ECO:0000256" key="1">
    <source>
        <dbReference type="SAM" id="SignalP"/>
    </source>
</evidence>
<organism evidence="2 3">
    <name type="scientific">Cyanobacterium aponinum (strain PCC 10605)</name>
    <dbReference type="NCBI Taxonomy" id="755178"/>
    <lineage>
        <taxon>Bacteria</taxon>
        <taxon>Bacillati</taxon>
        <taxon>Cyanobacteriota</taxon>
        <taxon>Cyanophyceae</taxon>
        <taxon>Oscillatoriophycideae</taxon>
        <taxon>Chroococcales</taxon>
        <taxon>Geminocystaceae</taxon>
        <taxon>Cyanobacterium</taxon>
    </lineage>
</organism>
<name>K9YZL8_CYAAP</name>
<feature type="signal peptide" evidence="1">
    <location>
        <begin position="1"/>
        <end position="23"/>
    </location>
</feature>
<keyword evidence="1" id="KW-0732">Signal</keyword>
<dbReference type="OrthoDB" id="426479at2"/>
<dbReference type="Proteomes" id="UP000010480">
    <property type="component" value="Chromosome"/>
</dbReference>
<evidence type="ECO:0000313" key="2">
    <source>
        <dbReference type="EMBL" id="AFZ52359.1"/>
    </source>
</evidence>
<dbReference type="AlphaFoldDB" id="K9YZL8"/>
<accession>K9YZL8</accession>
<protein>
    <submittedName>
        <fullName evidence="2">Uncharacterized protein</fullName>
    </submittedName>
</protein>
<dbReference type="KEGG" id="can:Cyan10605_0203"/>
<evidence type="ECO:0000313" key="3">
    <source>
        <dbReference type="Proteomes" id="UP000010480"/>
    </source>
</evidence>
<dbReference type="STRING" id="755178.Cyan10605_0203"/>
<reference evidence="3" key="1">
    <citation type="journal article" date="2013" name="Proc. Natl. Acad. Sci. U.S.A.">
        <title>Improving the coverage of the cyanobacterial phylum using diversity-driven genome sequencing.</title>
        <authorList>
            <person name="Shih P.M."/>
            <person name="Wu D."/>
            <person name="Latifi A."/>
            <person name="Axen S.D."/>
            <person name="Fewer D.P."/>
            <person name="Talla E."/>
            <person name="Calteau A."/>
            <person name="Cai F."/>
            <person name="Tandeau de Marsac N."/>
            <person name="Rippka R."/>
            <person name="Herdman M."/>
            <person name="Sivonen K."/>
            <person name="Coursin T."/>
            <person name="Laurent T."/>
            <person name="Goodwin L."/>
            <person name="Nolan M."/>
            <person name="Davenport K.W."/>
            <person name="Han C.S."/>
            <person name="Rubin E.M."/>
            <person name="Eisen J.A."/>
            <person name="Woyke T."/>
            <person name="Gugger M."/>
            <person name="Kerfeld C.A."/>
        </authorList>
    </citation>
    <scope>NUCLEOTIDE SEQUENCE [LARGE SCALE GENOMIC DNA]</scope>
    <source>
        <strain evidence="3">PCC 10605</strain>
    </source>
</reference>